<accession>A0A2C9U7A2</accession>
<dbReference type="PANTHER" id="PTHR34222:SF99">
    <property type="entry name" value="PROTEIN, PUTATIVE-RELATED"/>
    <property type="match status" value="1"/>
</dbReference>
<sequence>MEQGNSIAYYSKLKKLWEELNVLQPMPQCTCGVMCASTCDVSNEIVEIMSQTKLIQFLVGLNECYDHVKNQILVLDLLPYVNKVYSMILRVEKQKNVQLNFT</sequence>
<gene>
    <name evidence="1" type="ORF">MANES_17G121100</name>
</gene>
<organism evidence="1">
    <name type="scientific">Manihot esculenta</name>
    <name type="common">Cassava</name>
    <name type="synonym">Jatropha manihot</name>
    <dbReference type="NCBI Taxonomy" id="3983"/>
    <lineage>
        <taxon>Eukaryota</taxon>
        <taxon>Viridiplantae</taxon>
        <taxon>Streptophyta</taxon>
        <taxon>Embryophyta</taxon>
        <taxon>Tracheophyta</taxon>
        <taxon>Spermatophyta</taxon>
        <taxon>Magnoliopsida</taxon>
        <taxon>eudicotyledons</taxon>
        <taxon>Gunneridae</taxon>
        <taxon>Pentapetalae</taxon>
        <taxon>rosids</taxon>
        <taxon>fabids</taxon>
        <taxon>Malpighiales</taxon>
        <taxon>Euphorbiaceae</taxon>
        <taxon>Crotonoideae</taxon>
        <taxon>Manihoteae</taxon>
        <taxon>Manihot</taxon>
    </lineage>
</organism>
<dbReference type="AlphaFoldDB" id="A0A2C9U7A2"/>
<evidence type="ECO:0000313" key="1">
    <source>
        <dbReference type="EMBL" id="OAY25808.1"/>
    </source>
</evidence>
<reference evidence="1" key="1">
    <citation type="submission" date="2016-02" db="EMBL/GenBank/DDBJ databases">
        <title>WGS assembly of Manihot esculenta.</title>
        <authorList>
            <person name="Bredeson J.V."/>
            <person name="Prochnik S.E."/>
            <person name="Lyons J.B."/>
            <person name="Schmutz J."/>
            <person name="Grimwood J."/>
            <person name="Vrebalov J."/>
            <person name="Bart R.S."/>
            <person name="Amuge T."/>
            <person name="Ferguson M.E."/>
            <person name="Green R."/>
            <person name="Putnam N."/>
            <person name="Stites J."/>
            <person name="Rounsley S."/>
            <person name="Rokhsar D.S."/>
        </authorList>
    </citation>
    <scope>NUCLEOTIDE SEQUENCE [LARGE SCALE GENOMIC DNA]</scope>
    <source>
        <tissue evidence="1">Leaf</tissue>
    </source>
</reference>
<name>A0A2C9U7A2_MANES</name>
<proteinExistence type="predicted"/>
<dbReference type="EMBL" id="CM004403">
    <property type="protein sequence ID" value="OAY25808.1"/>
    <property type="molecule type" value="Genomic_DNA"/>
</dbReference>
<dbReference type="PANTHER" id="PTHR34222">
    <property type="entry name" value="GAG_PRE-INTEGRS DOMAIN-CONTAINING PROTEIN"/>
    <property type="match status" value="1"/>
</dbReference>
<protein>
    <submittedName>
        <fullName evidence="1">Uncharacterized protein</fullName>
    </submittedName>
</protein>